<gene>
    <name evidence="2" type="ORF">EDEG_04185</name>
</gene>
<keyword evidence="3" id="KW-1185">Reference proteome</keyword>
<dbReference type="EMBL" id="AFBI03000561">
    <property type="protein sequence ID" value="EJW04854.1"/>
    <property type="molecule type" value="Genomic_DNA"/>
</dbReference>
<reference evidence="2 3" key="1">
    <citation type="submission" date="2011-08" db="EMBL/GenBank/DDBJ databases">
        <authorList>
            <person name="Liu Z.J."/>
            <person name="Shi F.L."/>
            <person name="Lu J.Q."/>
            <person name="Li M."/>
            <person name="Wang Z.L."/>
        </authorList>
    </citation>
    <scope>NUCLEOTIDE SEQUENCE [LARGE SCALE GENOMIC DNA]</scope>
    <source>
        <strain evidence="2 3">USNM 41457</strain>
    </source>
</reference>
<dbReference type="InParanoid" id="J9DBI3"/>
<evidence type="ECO:0000256" key="1">
    <source>
        <dbReference type="SAM" id="MobiDB-lite"/>
    </source>
</evidence>
<evidence type="ECO:0000313" key="3">
    <source>
        <dbReference type="Proteomes" id="UP000003163"/>
    </source>
</evidence>
<comment type="caution">
    <text evidence="2">The sequence shown here is derived from an EMBL/GenBank/DDBJ whole genome shotgun (WGS) entry which is preliminary data.</text>
</comment>
<dbReference type="HOGENOM" id="CLU_2306063_0_0_1"/>
<protein>
    <submittedName>
        <fullName evidence="2">Uncharacterized protein</fullName>
    </submittedName>
</protein>
<dbReference type="AlphaFoldDB" id="J9DBI3"/>
<feature type="compositionally biased region" description="Polar residues" evidence="1">
    <location>
        <begin position="35"/>
        <end position="58"/>
    </location>
</feature>
<dbReference type="VEuPathDB" id="MicrosporidiaDB:EDEG_04185"/>
<reference evidence="3" key="2">
    <citation type="submission" date="2015-07" db="EMBL/GenBank/DDBJ databases">
        <title>Contrasting host-pathogen interactions and genome evolution in two generalist and specialist microsporidian pathogens of mosquitoes.</title>
        <authorList>
            <consortium name="The Broad Institute Genomics Platform"/>
            <consortium name="The Broad Institute Genome Sequencing Center for Infectious Disease"/>
            <person name="Cuomo C.A."/>
            <person name="Sanscrainte N.D."/>
            <person name="Goldberg J.M."/>
            <person name="Heiman D."/>
            <person name="Young S."/>
            <person name="Zeng Q."/>
            <person name="Becnel J.J."/>
            <person name="Birren B.W."/>
        </authorList>
    </citation>
    <scope>NUCLEOTIDE SEQUENCE [LARGE SCALE GENOMIC DNA]</scope>
    <source>
        <strain evidence="3">USNM 41457</strain>
    </source>
</reference>
<proteinExistence type="predicted"/>
<sequence>MKNNNPSDSFNFINYNSPRRNPGYIYTRYQEIPQWPSTQRSHPPNRSGSLPNSKSCGQNDGHRHIISRTEEISILNAYIKYGIEHCTYDNCNQQKKTLYPGNE</sequence>
<dbReference type="Proteomes" id="UP000003163">
    <property type="component" value="Unassembled WGS sequence"/>
</dbReference>
<accession>J9DBI3</accession>
<feature type="region of interest" description="Disordered" evidence="1">
    <location>
        <begin position="31"/>
        <end position="63"/>
    </location>
</feature>
<organism evidence="2 3">
    <name type="scientific">Edhazardia aedis (strain USNM 41457)</name>
    <name type="common">Microsporidian parasite</name>
    <dbReference type="NCBI Taxonomy" id="1003232"/>
    <lineage>
        <taxon>Eukaryota</taxon>
        <taxon>Fungi</taxon>
        <taxon>Fungi incertae sedis</taxon>
        <taxon>Microsporidia</taxon>
        <taxon>Edhazardia</taxon>
    </lineage>
</organism>
<evidence type="ECO:0000313" key="2">
    <source>
        <dbReference type="EMBL" id="EJW04854.1"/>
    </source>
</evidence>
<name>J9DBI3_EDHAE</name>